<dbReference type="InterPro" id="IPR029010">
    <property type="entry name" value="ThuA-like"/>
</dbReference>
<evidence type="ECO:0000313" key="2">
    <source>
        <dbReference type="EMBL" id="OAT50037.1"/>
    </source>
</evidence>
<dbReference type="RefSeq" id="WP_064546870.1">
    <property type="nucleotide sequence ID" value="NZ_LXEU01000066.1"/>
</dbReference>
<dbReference type="SUPFAM" id="SSF52317">
    <property type="entry name" value="Class I glutamine amidotransferase-like"/>
    <property type="match status" value="1"/>
</dbReference>
<organism evidence="2 3">
    <name type="scientific">Kluyvera georgiana ATCC 51603</name>
    <dbReference type="NCBI Taxonomy" id="1354264"/>
    <lineage>
        <taxon>Bacteria</taxon>
        <taxon>Pseudomonadati</taxon>
        <taxon>Pseudomonadota</taxon>
        <taxon>Gammaproteobacteria</taxon>
        <taxon>Enterobacterales</taxon>
        <taxon>Enterobacteriaceae</taxon>
        <taxon>Kluyvera</taxon>
    </lineage>
</organism>
<sequence>MIRVTVWNEHRHEQQDPAIAAVYPQGIHGQIASFLQTAGFITRTATLDEPEHGLTQAVLNETDVLIWWGHIAHHEVADSVVERIQQRVLKGMGLIVLHSGHMSKIFKKLMGTSCDLKWREAKEQERIFVIDPTHDIVKGIPESFMLEKEEMYGEHFDIPAPDETLLLSWFAGGNVFRSGITYKRGNGRIFYFQPGHESYPTYYHPHIQTIICNGVTYCAPRGNSYPVYGNEKNIYPITGAVK</sequence>
<accession>A0A1B7JQ59</accession>
<reference evidence="2 3" key="1">
    <citation type="submission" date="2016-04" db="EMBL/GenBank/DDBJ databases">
        <title>ATOL: Assembling a taxonomically balanced genome-scale reconstruction of the evolutionary history of the Enterobacteriaceae.</title>
        <authorList>
            <person name="Plunkett G.III."/>
            <person name="Neeno-Eckwall E.C."/>
            <person name="Glasner J.D."/>
            <person name="Perna N.T."/>
        </authorList>
    </citation>
    <scope>NUCLEOTIDE SEQUENCE [LARGE SCALE GENOMIC DNA]</scope>
    <source>
        <strain evidence="2 3">ATCC 51603</strain>
    </source>
</reference>
<evidence type="ECO:0000259" key="1">
    <source>
        <dbReference type="Pfam" id="PF06283"/>
    </source>
</evidence>
<name>A0A1B7JQ59_9ENTR</name>
<dbReference type="Gene3D" id="3.40.50.880">
    <property type="match status" value="1"/>
</dbReference>
<gene>
    <name evidence="2" type="ORF">M989_03201</name>
</gene>
<dbReference type="PIRSF" id="PIRSF030013">
    <property type="entry name" value="ThuA"/>
    <property type="match status" value="1"/>
</dbReference>
<dbReference type="AlphaFoldDB" id="A0A1B7JQ59"/>
<dbReference type="Proteomes" id="UP000078386">
    <property type="component" value="Unassembled WGS sequence"/>
</dbReference>
<comment type="caution">
    <text evidence="2">The sequence shown here is derived from an EMBL/GenBank/DDBJ whole genome shotgun (WGS) entry which is preliminary data.</text>
</comment>
<dbReference type="Pfam" id="PF06283">
    <property type="entry name" value="ThuA"/>
    <property type="match status" value="1"/>
</dbReference>
<keyword evidence="3" id="KW-1185">Reference proteome</keyword>
<dbReference type="InterPro" id="IPR029062">
    <property type="entry name" value="Class_I_gatase-like"/>
</dbReference>
<proteinExistence type="predicted"/>
<evidence type="ECO:0000313" key="3">
    <source>
        <dbReference type="Proteomes" id="UP000078386"/>
    </source>
</evidence>
<dbReference type="EMBL" id="LXEU01000066">
    <property type="protein sequence ID" value="OAT50037.1"/>
    <property type="molecule type" value="Genomic_DNA"/>
</dbReference>
<dbReference type="InterPro" id="IPR009381">
    <property type="entry name" value="Trehalose_catabolism_ThuA_prok"/>
</dbReference>
<dbReference type="PATRIC" id="fig|1354264.4.peg.3336"/>
<feature type="domain" description="ThuA-like" evidence="1">
    <location>
        <begin position="3"/>
        <end position="218"/>
    </location>
</feature>
<protein>
    <recommendedName>
        <fullName evidence="1">ThuA-like domain-containing protein</fullName>
    </recommendedName>
</protein>